<dbReference type="Gene3D" id="2.170.190.11">
    <property type="entry name" value="Molybdopterin biosynthesis moea protein, domain 3"/>
    <property type="match status" value="1"/>
</dbReference>
<accession>A0A927PLS7</accession>
<evidence type="ECO:0000256" key="4">
    <source>
        <dbReference type="ARBA" id="ARBA00022505"/>
    </source>
</evidence>
<comment type="catalytic activity">
    <reaction evidence="6">
        <text>adenylyl-molybdopterin + molybdate = Mo-molybdopterin + AMP + H(+)</text>
        <dbReference type="Rhea" id="RHEA:35047"/>
        <dbReference type="ChEBI" id="CHEBI:15378"/>
        <dbReference type="ChEBI" id="CHEBI:36264"/>
        <dbReference type="ChEBI" id="CHEBI:62727"/>
        <dbReference type="ChEBI" id="CHEBI:71302"/>
        <dbReference type="ChEBI" id="CHEBI:456215"/>
        <dbReference type="EC" id="2.10.1.1"/>
    </reaction>
</comment>
<dbReference type="SUPFAM" id="SSF63867">
    <property type="entry name" value="MoeA C-terminal domain-like"/>
    <property type="match status" value="1"/>
</dbReference>
<evidence type="ECO:0000256" key="7">
    <source>
        <dbReference type="RuleBase" id="RU365090"/>
    </source>
</evidence>
<comment type="cofactor">
    <cofactor evidence="7">
        <name>Mg(2+)</name>
        <dbReference type="ChEBI" id="CHEBI:18420"/>
    </cofactor>
</comment>
<evidence type="ECO:0000256" key="1">
    <source>
        <dbReference type="ARBA" id="ARBA00002901"/>
    </source>
</evidence>
<dbReference type="GO" id="GO:0046872">
    <property type="term" value="F:metal ion binding"/>
    <property type="evidence" value="ECO:0007669"/>
    <property type="project" value="UniProtKB-UniRule"/>
</dbReference>
<dbReference type="Pfam" id="PF03453">
    <property type="entry name" value="MoeA_N"/>
    <property type="match status" value="1"/>
</dbReference>
<proteinExistence type="inferred from homology"/>
<dbReference type="Gene3D" id="3.40.980.10">
    <property type="entry name" value="MoaB/Mog-like domain"/>
    <property type="match status" value="1"/>
</dbReference>
<dbReference type="SUPFAM" id="SSF63882">
    <property type="entry name" value="MoeA N-terminal region -like"/>
    <property type="match status" value="1"/>
</dbReference>
<dbReference type="NCBIfam" id="NF045515">
    <property type="entry name" value="Glp_gephyrin"/>
    <property type="match status" value="1"/>
</dbReference>
<protein>
    <recommendedName>
        <fullName evidence="7">Molybdopterin molybdenumtransferase</fullName>
        <ecNumber evidence="7">2.10.1.1</ecNumber>
    </recommendedName>
</protein>
<dbReference type="InterPro" id="IPR036135">
    <property type="entry name" value="MoeA_linker/N_sf"/>
</dbReference>
<dbReference type="AlphaFoldDB" id="A0A927PLS7"/>
<comment type="caution">
    <text evidence="9">The sequence shown here is derived from an EMBL/GenBank/DDBJ whole genome shotgun (WGS) entry which is preliminary data.</text>
</comment>
<dbReference type="InterPro" id="IPR001453">
    <property type="entry name" value="MoaB/Mog_dom"/>
</dbReference>
<evidence type="ECO:0000259" key="8">
    <source>
        <dbReference type="SMART" id="SM00852"/>
    </source>
</evidence>
<comment type="function">
    <text evidence="1 7">Catalyzes the insertion of molybdate into adenylated molybdopterin with the concomitant release of AMP.</text>
</comment>
<dbReference type="InterPro" id="IPR038987">
    <property type="entry name" value="MoeA-like"/>
</dbReference>
<dbReference type="Gene3D" id="3.90.105.10">
    <property type="entry name" value="Molybdopterin biosynthesis moea protein, domain 2"/>
    <property type="match status" value="1"/>
</dbReference>
<dbReference type="InterPro" id="IPR036688">
    <property type="entry name" value="MoeA_C_domain_IV_sf"/>
</dbReference>
<dbReference type="SUPFAM" id="SSF53218">
    <property type="entry name" value="Molybdenum cofactor biosynthesis proteins"/>
    <property type="match status" value="1"/>
</dbReference>
<evidence type="ECO:0000313" key="10">
    <source>
        <dbReference type="Proteomes" id="UP000642993"/>
    </source>
</evidence>
<dbReference type="Gene3D" id="2.40.340.10">
    <property type="entry name" value="MoeA, C-terminal, domain IV"/>
    <property type="match status" value="1"/>
</dbReference>
<reference evidence="9" key="1">
    <citation type="submission" date="2020-09" db="EMBL/GenBank/DDBJ databases">
        <title>Hoyosella lacisalsi sp. nov., a halotolerant actinobacterium isolated from soil of Lake Gudzhirganskoe.</title>
        <authorList>
            <person name="Yang Q."/>
            <person name="Guo P.Y."/>
            <person name="Liu S.W."/>
            <person name="Li F.N."/>
            <person name="Sun C.H."/>
        </authorList>
    </citation>
    <scope>NUCLEOTIDE SEQUENCE</scope>
    <source>
        <strain evidence="9">G463</strain>
    </source>
</reference>
<keyword evidence="7" id="KW-0460">Magnesium</keyword>
<evidence type="ECO:0000256" key="3">
    <source>
        <dbReference type="ARBA" id="ARBA00010763"/>
    </source>
</evidence>
<dbReference type="InterPro" id="IPR005111">
    <property type="entry name" value="MoeA_C_domain_IV"/>
</dbReference>
<feature type="domain" description="MoaB/Mog" evidence="8">
    <location>
        <begin position="187"/>
        <end position="326"/>
    </location>
</feature>
<keyword evidence="7" id="KW-0808">Transferase</keyword>
<dbReference type="InterPro" id="IPR036425">
    <property type="entry name" value="MoaB/Mog-like_dom_sf"/>
</dbReference>
<dbReference type="RefSeq" id="WP_192038574.1">
    <property type="nucleotide sequence ID" value="NZ_JACYWE010000003.1"/>
</dbReference>
<keyword evidence="10" id="KW-1185">Reference proteome</keyword>
<evidence type="ECO:0000256" key="5">
    <source>
        <dbReference type="ARBA" id="ARBA00023150"/>
    </source>
</evidence>
<evidence type="ECO:0000256" key="6">
    <source>
        <dbReference type="ARBA" id="ARBA00047317"/>
    </source>
</evidence>
<organism evidence="9 10">
    <name type="scientific">Lolliginicoccus lacisalsi</name>
    <dbReference type="NCBI Taxonomy" id="2742202"/>
    <lineage>
        <taxon>Bacteria</taxon>
        <taxon>Bacillati</taxon>
        <taxon>Actinomycetota</taxon>
        <taxon>Actinomycetes</taxon>
        <taxon>Mycobacteriales</taxon>
        <taxon>Hoyosellaceae</taxon>
        <taxon>Lolliginicoccus</taxon>
    </lineage>
</organism>
<dbReference type="GO" id="GO:0061599">
    <property type="term" value="F:molybdopterin molybdotransferase activity"/>
    <property type="evidence" value="ECO:0007669"/>
    <property type="project" value="UniProtKB-UniRule"/>
</dbReference>
<dbReference type="PANTHER" id="PTHR10192">
    <property type="entry name" value="MOLYBDOPTERIN BIOSYNTHESIS PROTEIN"/>
    <property type="match status" value="1"/>
</dbReference>
<dbReference type="Pfam" id="PF03454">
    <property type="entry name" value="MoeA_C"/>
    <property type="match status" value="1"/>
</dbReference>
<comment type="pathway">
    <text evidence="2 7">Cofactor biosynthesis; molybdopterin biosynthesis.</text>
</comment>
<gene>
    <name evidence="9" type="ORF">HT102_06370</name>
</gene>
<keyword evidence="5 7" id="KW-0501">Molybdenum cofactor biosynthesis</keyword>
<keyword evidence="7" id="KW-0479">Metal-binding</keyword>
<keyword evidence="4 7" id="KW-0500">Molybdenum</keyword>
<dbReference type="GO" id="GO:0006777">
    <property type="term" value="P:Mo-molybdopterin cofactor biosynthetic process"/>
    <property type="evidence" value="ECO:0007669"/>
    <property type="project" value="UniProtKB-UniRule"/>
</dbReference>
<sequence length="416" mass="43846">MRTVEEQHARIAEAAVELEPQRVSIAEARGLVCAEEVTARRPLPGFDQASVDGYAVRSIDIAEAGPDHKGQFGQPADLALPVVGEIRAGARQIPRLQPQQAVRVEAGAPLPALADAVVPLDGTNGDRTKVAIYSPIKPGTNIRETGDDVRVGDVAVAEGTLISPAHVALLASVGRTDVLVSARPRVTIIAVGPELVDIAFTPDTGQVYDVNSYALAAATTEAGAIANRVGIVDPYADALRSAITEHLPRTDILVITGGVGGRASDTVQEALLDFGNIEISRVAMHPGGVQGFGMLGDRKVPTFLLPELPTSVLVVFEVMVRPLVRGMLGRTDPYRRRVKARTVNDFNSEPGVVGYVRGKLLRDARGSYHVRALGAVDGANRLVHLADANCLIEVDPGTTHVGAGETVPVAFLAQRG</sequence>
<dbReference type="InterPro" id="IPR005110">
    <property type="entry name" value="MoeA_linker/N"/>
</dbReference>
<dbReference type="Proteomes" id="UP000642993">
    <property type="component" value="Unassembled WGS sequence"/>
</dbReference>
<dbReference type="EC" id="2.10.1.1" evidence="7"/>
<dbReference type="SMART" id="SM00852">
    <property type="entry name" value="MoCF_biosynth"/>
    <property type="match status" value="1"/>
</dbReference>
<evidence type="ECO:0000313" key="9">
    <source>
        <dbReference type="EMBL" id="MBD8506104.1"/>
    </source>
</evidence>
<dbReference type="EMBL" id="JACYWE010000003">
    <property type="protein sequence ID" value="MBD8506104.1"/>
    <property type="molecule type" value="Genomic_DNA"/>
</dbReference>
<dbReference type="Pfam" id="PF00994">
    <property type="entry name" value="MoCF_biosynth"/>
    <property type="match status" value="1"/>
</dbReference>
<comment type="similarity">
    <text evidence="3 7">Belongs to the MoeA family.</text>
</comment>
<dbReference type="PANTHER" id="PTHR10192:SF5">
    <property type="entry name" value="GEPHYRIN"/>
    <property type="match status" value="1"/>
</dbReference>
<evidence type="ECO:0000256" key="2">
    <source>
        <dbReference type="ARBA" id="ARBA00005046"/>
    </source>
</evidence>
<dbReference type="CDD" id="cd00887">
    <property type="entry name" value="MoeA"/>
    <property type="match status" value="1"/>
</dbReference>
<name>A0A927PLS7_9ACTN</name>
<dbReference type="GO" id="GO:0005829">
    <property type="term" value="C:cytosol"/>
    <property type="evidence" value="ECO:0007669"/>
    <property type="project" value="TreeGrafter"/>
</dbReference>